<gene>
    <name evidence="1" type="ORF">BO70DRAFT_430123</name>
</gene>
<dbReference type="Proteomes" id="UP000247233">
    <property type="component" value="Unassembled WGS sequence"/>
</dbReference>
<dbReference type="OrthoDB" id="4505556at2759"/>
<evidence type="ECO:0000313" key="2">
    <source>
        <dbReference type="Proteomes" id="UP000247233"/>
    </source>
</evidence>
<name>A0A317VWP1_9EURO</name>
<dbReference type="AlphaFoldDB" id="A0A317VWP1"/>
<comment type="caution">
    <text evidence="1">The sequence shown here is derived from an EMBL/GenBank/DDBJ whole genome shotgun (WGS) entry which is preliminary data.</text>
</comment>
<reference evidence="1 2" key="1">
    <citation type="submission" date="2016-12" db="EMBL/GenBank/DDBJ databases">
        <title>The genomes of Aspergillus section Nigri reveals drivers in fungal speciation.</title>
        <authorList>
            <consortium name="DOE Joint Genome Institute"/>
            <person name="Vesth T.C."/>
            <person name="Nybo J."/>
            <person name="Theobald S."/>
            <person name="Brandl J."/>
            <person name="Frisvad J.C."/>
            <person name="Nielsen K.F."/>
            <person name="Lyhne E.K."/>
            <person name="Kogle M.E."/>
            <person name="Kuo A."/>
            <person name="Riley R."/>
            <person name="Clum A."/>
            <person name="Nolan M."/>
            <person name="Lipzen A."/>
            <person name="Salamov A."/>
            <person name="Henrissat B."/>
            <person name="Wiebenga A."/>
            <person name="De Vries R.P."/>
            <person name="Grigoriev I.V."/>
            <person name="Mortensen U.H."/>
            <person name="Andersen M.R."/>
            <person name="Baker S.E."/>
        </authorList>
    </citation>
    <scope>NUCLEOTIDE SEQUENCE [LARGE SCALE GENOMIC DNA]</scope>
    <source>
        <strain evidence="1 2">CBS 117.55</strain>
    </source>
</reference>
<dbReference type="GeneID" id="37070366"/>
<dbReference type="EMBL" id="MSFL01000017">
    <property type="protein sequence ID" value="PWY78195.1"/>
    <property type="molecule type" value="Genomic_DNA"/>
</dbReference>
<proteinExistence type="predicted"/>
<dbReference type="STRING" id="1448321.A0A317VWP1"/>
<keyword evidence="2" id="KW-1185">Reference proteome</keyword>
<organism evidence="1 2">
    <name type="scientific">Aspergillus heteromorphus CBS 117.55</name>
    <dbReference type="NCBI Taxonomy" id="1448321"/>
    <lineage>
        <taxon>Eukaryota</taxon>
        <taxon>Fungi</taxon>
        <taxon>Dikarya</taxon>
        <taxon>Ascomycota</taxon>
        <taxon>Pezizomycotina</taxon>
        <taxon>Eurotiomycetes</taxon>
        <taxon>Eurotiomycetidae</taxon>
        <taxon>Eurotiales</taxon>
        <taxon>Aspergillaceae</taxon>
        <taxon>Aspergillus</taxon>
        <taxon>Aspergillus subgen. Circumdati</taxon>
    </lineage>
</organism>
<accession>A0A317VWP1</accession>
<dbReference type="RefSeq" id="XP_025398136.1">
    <property type="nucleotide sequence ID" value="XM_025548129.1"/>
</dbReference>
<evidence type="ECO:0000313" key="1">
    <source>
        <dbReference type="EMBL" id="PWY78195.1"/>
    </source>
</evidence>
<dbReference type="VEuPathDB" id="FungiDB:BO70DRAFT_430123"/>
<sequence>MQLPEEILDMIMGHVLDMDSSELTIQKKHARQSNNERRNKPGLQTLASLRLTNKTFNRIASPWLFRQVDIRLTGSYTRPPVWRLQQIANSPHARHVRQVDLGFARSIRGDGRQRWSQASMPPPYLDDGGSVERGAYEAALAECLPSCLAKFSNLKALGLDDPSSPLKDLDDANSALCRIVADSLRQVPGLDREELRLELPRTWYLDAIEPRLNVPNSMRLRHVFHRLRHLGALVLRHRTRQPDGSNLQQIMELPTLPLADWAVNVKALEIGSVNESRLPRFTFSPSPLRLESLFLRRVRFSDRALLHLLQQCRHSIQRIFFAECRLETGTWREAFVWMRDLPRLVDLGIDEASFRSDSDGHDRALLGSQNSVYSCGMTASGGPCYPRTPNVHALWLLRSQGYYQAPGNIPEPSSISSLPEGIPGGTIQASSS</sequence>
<protein>
    <submittedName>
        <fullName evidence="1">Uncharacterized protein</fullName>
    </submittedName>
</protein>
<dbReference type="SUPFAM" id="SSF52047">
    <property type="entry name" value="RNI-like"/>
    <property type="match status" value="1"/>
</dbReference>